<dbReference type="InterPro" id="IPR000719">
    <property type="entry name" value="Prot_kinase_dom"/>
</dbReference>
<organism evidence="2 3">
    <name type="scientific">Gossypium davidsonii</name>
    <name type="common">Davidson's cotton</name>
    <name type="synonym">Gossypium klotzschianum subsp. davidsonii</name>
    <dbReference type="NCBI Taxonomy" id="34287"/>
    <lineage>
        <taxon>Eukaryota</taxon>
        <taxon>Viridiplantae</taxon>
        <taxon>Streptophyta</taxon>
        <taxon>Embryophyta</taxon>
        <taxon>Tracheophyta</taxon>
        <taxon>Spermatophyta</taxon>
        <taxon>Magnoliopsida</taxon>
        <taxon>eudicotyledons</taxon>
        <taxon>Gunneridae</taxon>
        <taxon>Pentapetalae</taxon>
        <taxon>rosids</taxon>
        <taxon>malvids</taxon>
        <taxon>Malvales</taxon>
        <taxon>Malvaceae</taxon>
        <taxon>Malvoideae</taxon>
        <taxon>Gossypium</taxon>
    </lineage>
</organism>
<evidence type="ECO:0000313" key="3">
    <source>
        <dbReference type="Proteomes" id="UP000593561"/>
    </source>
</evidence>
<dbReference type="PANTHER" id="PTHR48055">
    <property type="entry name" value="LEUCINE-RICH REPEAT RECEPTOR PROTEIN KINASE EMS1"/>
    <property type="match status" value="1"/>
</dbReference>
<evidence type="ECO:0000313" key="2">
    <source>
        <dbReference type="EMBL" id="MBA0625721.1"/>
    </source>
</evidence>
<reference evidence="2 3" key="1">
    <citation type="journal article" date="2019" name="Genome Biol. Evol.">
        <title>Insights into the evolution of the New World diploid cottons (Gossypium, subgenus Houzingenia) based on genome sequencing.</title>
        <authorList>
            <person name="Grover C.E."/>
            <person name="Arick M.A. 2nd"/>
            <person name="Thrash A."/>
            <person name="Conover J.L."/>
            <person name="Sanders W.S."/>
            <person name="Peterson D.G."/>
            <person name="Frelichowski J.E."/>
            <person name="Scheffler J.A."/>
            <person name="Scheffler B.E."/>
            <person name="Wendel J.F."/>
        </authorList>
    </citation>
    <scope>NUCLEOTIDE SEQUENCE [LARGE SCALE GENOMIC DNA]</scope>
    <source>
        <strain evidence="2">27</strain>
        <tissue evidence="2">Leaf</tissue>
    </source>
</reference>
<dbReference type="PROSITE" id="PS50011">
    <property type="entry name" value="PROTEIN_KINASE_DOM"/>
    <property type="match status" value="1"/>
</dbReference>
<dbReference type="SMART" id="SM00220">
    <property type="entry name" value="S_TKc"/>
    <property type="match status" value="1"/>
</dbReference>
<name>A0A7J8SI16_GOSDV</name>
<evidence type="ECO:0000259" key="1">
    <source>
        <dbReference type="PROSITE" id="PS50011"/>
    </source>
</evidence>
<dbReference type="AlphaFoldDB" id="A0A7J8SI16"/>
<dbReference type="EMBL" id="JABFAC010000010">
    <property type="protein sequence ID" value="MBA0625721.1"/>
    <property type="molecule type" value="Genomic_DNA"/>
</dbReference>
<comment type="caution">
    <text evidence="2">The sequence shown here is derived from an EMBL/GenBank/DDBJ whole genome shotgun (WGS) entry which is preliminary data.</text>
</comment>
<sequence>MEKVVEDWLSKAEKALQDARSLENKMQANPKSLVDKNIAGHEGSDTVCRIELQSGDVVALKKLWSRTTKDSTSEDQLIINKCLNTECMPNGNLWDALHKGWFHFALGIAKVLKDSTSTIIAGTYGYLAPEYAYSNKATTKCDVYSFGVVLMELITGKKPVDADFGEYKNIVYWVTTKLDTKEGVMEVIDKNLLGSFKDEMIQVLRIAMCCTCKNPSQRP</sequence>
<dbReference type="GO" id="GO:0016020">
    <property type="term" value="C:membrane"/>
    <property type="evidence" value="ECO:0007669"/>
    <property type="project" value="TreeGrafter"/>
</dbReference>
<proteinExistence type="predicted"/>
<protein>
    <recommendedName>
        <fullName evidence="1">Protein kinase domain-containing protein</fullName>
    </recommendedName>
</protein>
<dbReference type="SUPFAM" id="SSF56112">
    <property type="entry name" value="Protein kinase-like (PK-like)"/>
    <property type="match status" value="1"/>
</dbReference>
<dbReference type="Gene3D" id="1.10.510.10">
    <property type="entry name" value="Transferase(Phosphotransferase) domain 1"/>
    <property type="match status" value="1"/>
</dbReference>
<feature type="non-terminal residue" evidence="2">
    <location>
        <position position="1"/>
    </location>
</feature>
<accession>A0A7J8SI16</accession>
<keyword evidence="3" id="KW-1185">Reference proteome</keyword>
<dbReference type="GO" id="GO:0005524">
    <property type="term" value="F:ATP binding"/>
    <property type="evidence" value="ECO:0007669"/>
    <property type="project" value="InterPro"/>
</dbReference>
<dbReference type="GO" id="GO:0004672">
    <property type="term" value="F:protein kinase activity"/>
    <property type="evidence" value="ECO:0007669"/>
    <property type="project" value="InterPro"/>
</dbReference>
<dbReference type="Proteomes" id="UP000593561">
    <property type="component" value="Unassembled WGS sequence"/>
</dbReference>
<feature type="domain" description="Protein kinase" evidence="1">
    <location>
        <begin position="1"/>
        <end position="219"/>
    </location>
</feature>
<dbReference type="PANTHER" id="PTHR48055:SF2">
    <property type="entry name" value="RECEPTOR-LIKE PROTEIN KINASE 7"/>
    <property type="match status" value="1"/>
</dbReference>
<dbReference type="InterPro" id="IPR051564">
    <property type="entry name" value="LRR_receptor-like_kinase"/>
</dbReference>
<gene>
    <name evidence="2" type="ORF">Godav_003496</name>
</gene>
<dbReference type="InterPro" id="IPR011009">
    <property type="entry name" value="Kinase-like_dom_sf"/>
</dbReference>
<dbReference type="Pfam" id="PF00069">
    <property type="entry name" value="Pkinase"/>
    <property type="match status" value="1"/>
</dbReference>